<accession>A0A9Q8N8P8</accession>
<evidence type="ECO:0000256" key="1">
    <source>
        <dbReference type="SAM" id="Coils"/>
    </source>
</evidence>
<dbReference type="EMBL" id="VNHC01000002">
    <property type="protein sequence ID" value="TVV26815.1"/>
    <property type="molecule type" value="Genomic_DNA"/>
</dbReference>
<evidence type="ECO:0000313" key="6">
    <source>
        <dbReference type="EMBL" id="TVV28256.1"/>
    </source>
</evidence>
<dbReference type="AlphaFoldDB" id="A0A9Q8N8P8"/>
<evidence type="ECO:0000313" key="3">
    <source>
        <dbReference type="EMBL" id="TVV27044.1"/>
    </source>
</evidence>
<dbReference type="GO" id="GO:0006313">
    <property type="term" value="P:DNA transposition"/>
    <property type="evidence" value="ECO:0007669"/>
    <property type="project" value="InterPro"/>
</dbReference>
<organism evidence="2 7">
    <name type="scientific">Weissella cibaria</name>
    <dbReference type="NCBI Taxonomy" id="137591"/>
    <lineage>
        <taxon>Bacteria</taxon>
        <taxon>Bacillati</taxon>
        <taxon>Bacillota</taxon>
        <taxon>Bacilli</taxon>
        <taxon>Lactobacillales</taxon>
        <taxon>Lactobacillaceae</taxon>
        <taxon>Weissella</taxon>
    </lineage>
</organism>
<dbReference type="InterPro" id="IPR002514">
    <property type="entry name" value="Transposase_8"/>
</dbReference>
<comment type="caution">
    <text evidence="2">The sequence shown here is derived from an EMBL/GenBank/DDBJ whole genome shotgun (WGS) entry which is preliminary data.</text>
</comment>
<evidence type="ECO:0000313" key="2">
    <source>
        <dbReference type="EMBL" id="TVV26815.1"/>
    </source>
</evidence>
<dbReference type="SUPFAM" id="SSF46689">
    <property type="entry name" value="Homeodomain-like"/>
    <property type="match status" value="1"/>
</dbReference>
<dbReference type="EMBL" id="VNHC01000002">
    <property type="protein sequence ID" value="TVV28256.1"/>
    <property type="molecule type" value="Genomic_DNA"/>
</dbReference>
<sequence>MTTRNYYSPEQKAAIAALHWDEKQTLSQISRENKISISAVRRWVREYSPAVNDNGEKITKKTVSELEARIAELEQDNQILREAVTLMDKYSREQIKKSNRR</sequence>
<dbReference type="EMBL" id="VNHC01000002">
    <property type="protein sequence ID" value="TVV27044.1"/>
    <property type="molecule type" value="Genomic_DNA"/>
</dbReference>
<dbReference type="Gene3D" id="1.10.10.60">
    <property type="entry name" value="Homeodomain-like"/>
    <property type="match status" value="1"/>
</dbReference>
<proteinExistence type="predicted"/>
<keyword evidence="1" id="KW-0175">Coiled coil</keyword>
<feature type="coiled-coil region" evidence="1">
    <location>
        <begin position="56"/>
        <end position="83"/>
    </location>
</feature>
<gene>
    <name evidence="2" type="ORF">FO435_02365</name>
    <name evidence="3" type="ORF">FO435_03725</name>
    <name evidence="4" type="ORF">FO435_04685</name>
    <name evidence="5" type="ORF">FO435_06690</name>
    <name evidence="6" type="ORF">FO435_10385</name>
</gene>
<protein>
    <submittedName>
        <fullName evidence="2">Transposase</fullName>
    </submittedName>
</protein>
<evidence type="ECO:0000313" key="7">
    <source>
        <dbReference type="Proteomes" id="UP000320012"/>
    </source>
</evidence>
<dbReference type="EMBL" id="VNHC01000002">
    <property type="protein sequence ID" value="TVV27220.1"/>
    <property type="molecule type" value="Genomic_DNA"/>
</dbReference>
<dbReference type="Proteomes" id="UP000320012">
    <property type="component" value="Unassembled WGS sequence"/>
</dbReference>
<reference evidence="2 7" key="1">
    <citation type="submission" date="2019-07" db="EMBL/GenBank/DDBJ databases">
        <title>Genome sequence of Weissella cibaria GK1.</title>
        <authorList>
            <person name="Choi H.-J."/>
        </authorList>
    </citation>
    <scope>NUCLEOTIDE SEQUENCE [LARGE SCALE GENOMIC DNA]</scope>
    <source>
        <strain evidence="2 7">GK1</strain>
    </source>
</reference>
<dbReference type="Pfam" id="PF01527">
    <property type="entry name" value="HTH_Tnp_1"/>
    <property type="match status" value="1"/>
</dbReference>
<dbReference type="InterPro" id="IPR009057">
    <property type="entry name" value="Homeodomain-like_sf"/>
</dbReference>
<dbReference type="EMBL" id="VNHC01000002">
    <property type="protein sequence ID" value="TVV27596.1"/>
    <property type="molecule type" value="Genomic_DNA"/>
</dbReference>
<dbReference type="GO" id="GO:0004803">
    <property type="term" value="F:transposase activity"/>
    <property type="evidence" value="ECO:0007669"/>
    <property type="project" value="InterPro"/>
</dbReference>
<evidence type="ECO:0000313" key="4">
    <source>
        <dbReference type="EMBL" id="TVV27220.1"/>
    </source>
</evidence>
<name>A0A9Q8N8P8_9LACO</name>
<dbReference type="RefSeq" id="WP_002827637.1">
    <property type="nucleotide sequence ID" value="NZ_CP059699.1"/>
</dbReference>
<evidence type="ECO:0000313" key="5">
    <source>
        <dbReference type="EMBL" id="TVV27596.1"/>
    </source>
</evidence>
<dbReference type="GO" id="GO:0003677">
    <property type="term" value="F:DNA binding"/>
    <property type="evidence" value="ECO:0007669"/>
    <property type="project" value="InterPro"/>
</dbReference>